<dbReference type="CDD" id="cd17503">
    <property type="entry name" value="MFS_LmrB_MDR_like"/>
    <property type="match status" value="1"/>
</dbReference>
<keyword evidence="5 7" id="KW-1133">Transmembrane helix</keyword>
<dbReference type="InterPro" id="IPR020846">
    <property type="entry name" value="MFS_dom"/>
</dbReference>
<feature type="transmembrane region" description="Helical" evidence="7">
    <location>
        <begin position="139"/>
        <end position="161"/>
    </location>
</feature>
<gene>
    <name evidence="9" type="ORF">SAMN02745126_04297</name>
</gene>
<accession>A0A1T4S1P8</accession>
<dbReference type="InterPro" id="IPR011701">
    <property type="entry name" value="MFS"/>
</dbReference>
<keyword evidence="2" id="KW-0813">Transport</keyword>
<dbReference type="OrthoDB" id="9771737at2"/>
<dbReference type="InterPro" id="IPR036259">
    <property type="entry name" value="MFS_trans_sf"/>
</dbReference>
<reference evidence="10" key="1">
    <citation type="submission" date="2017-02" db="EMBL/GenBank/DDBJ databases">
        <authorList>
            <person name="Varghese N."/>
            <person name="Submissions S."/>
        </authorList>
    </citation>
    <scope>NUCLEOTIDE SEQUENCE [LARGE SCALE GENOMIC DNA]</scope>
    <source>
        <strain evidence="10">ATCC 27094</strain>
    </source>
</reference>
<protein>
    <submittedName>
        <fullName evidence="9">Drug resistance transporter, EmrB/QacA subfamily</fullName>
    </submittedName>
</protein>
<keyword evidence="10" id="KW-1185">Reference proteome</keyword>
<evidence type="ECO:0000256" key="2">
    <source>
        <dbReference type="ARBA" id="ARBA00022448"/>
    </source>
</evidence>
<evidence type="ECO:0000313" key="10">
    <source>
        <dbReference type="Proteomes" id="UP000190092"/>
    </source>
</evidence>
<dbReference type="SUPFAM" id="SSF103473">
    <property type="entry name" value="MFS general substrate transporter"/>
    <property type="match status" value="1"/>
</dbReference>
<feature type="transmembrane region" description="Helical" evidence="7">
    <location>
        <begin position="56"/>
        <end position="76"/>
    </location>
</feature>
<dbReference type="STRING" id="225324.SAMN02745126_04297"/>
<keyword evidence="6 7" id="KW-0472">Membrane</keyword>
<dbReference type="Gene3D" id="1.20.1250.20">
    <property type="entry name" value="MFS general substrate transporter like domains"/>
    <property type="match status" value="1"/>
</dbReference>
<dbReference type="PROSITE" id="PS50850">
    <property type="entry name" value="MFS"/>
    <property type="match status" value="1"/>
</dbReference>
<dbReference type="EMBL" id="FUWJ01000006">
    <property type="protein sequence ID" value="SKA22230.1"/>
    <property type="molecule type" value="Genomic_DNA"/>
</dbReference>
<dbReference type="Pfam" id="PF07690">
    <property type="entry name" value="MFS_1"/>
    <property type="match status" value="1"/>
</dbReference>
<feature type="transmembrane region" description="Helical" evidence="7">
    <location>
        <begin position="337"/>
        <end position="355"/>
    </location>
</feature>
<feature type="transmembrane region" description="Helical" evidence="7">
    <location>
        <begin position="201"/>
        <end position="221"/>
    </location>
</feature>
<comment type="subcellular location">
    <subcellularLocation>
        <location evidence="1">Cell membrane</location>
        <topology evidence="1">Multi-pass membrane protein</topology>
    </subcellularLocation>
</comment>
<evidence type="ECO:0000256" key="7">
    <source>
        <dbReference type="SAM" id="Phobius"/>
    </source>
</evidence>
<evidence type="ECO:0000256" key="1">
    <source>
        <dbReference type="ARBA" id="ARBA00004651"/>
    </source>
</evidence>
<evidence type="ECO:0000313" key="9">
    <source>
        <dbReference type="EMBL" id="SKA22230.1"/>
    </source>
</evidence>
<dbReference type="PRINTS" id="PR01036">
    <property type="entry name" value="TCRTETB"/>
</dbReference>
<feature type="transmembrane region" description="Helical" evidence="7">
    <location>
        <begin position="437"/>
        <end position="459"/>
    </location>
</feature>
<dbReference type="RefSeq" id="WP_085935967.1">
    <property type="nucleotide sequence ID" value="NZ_FUWJ01000006.1"/>
</dbReference>
<dbReference type="PANTHER" id="PTHR42718">
    <property type="entry name" value="MAJOR FACILITATOR SUPERFAMILY MULTIDRUG TRANSPORTER MFSC"/>
    <property type="match status" value="1"/>
</dbReference>
<evidence type="ECO:0000256" key="5">
    <source>
        <dbReference type="ARBA" id="ARBA00022989"/>
    </source>
</evidence>
<dbReference type="NCBIfam" id="TIGR00711">
    <property type="entry name" value="efflux_EmrB"/>
    <property type="match status" value="1"/>
</dbReference>
<dbReference type="Proteomes" id="UP000190092">
    <property type="component" value="Unassembled WGS sequence"/>
</dbReference>
<organism evidence="9 10">
    <name type="scientific">Enhydrobacter aerosaccus</name>
    <dbReference type="NCBI Taxonomy" id="225324"/>
    <lineage>
        <taxon>Bacteria</taxon>
        <taxon>Pseudomonadati</taxon>
        <taxon>Pseudomonadota</taxon>
        <taxon>Alphaproteobacteria</taxon>
        <taxon>Hyphomicrobiales</taxon>
        <taxon>Enhydrobacter</taxon>
    </lineage>
</organism>
<sequence length="475" mass="50552">MATTTVSAAPGDTIKRLLPWLVAVAFFMQSLDTTILNTAVPAIAEAMTVTPLDMKSVLASYTLSLAVFIPISGWMADRFGTRAVFASAIGLFTLGSLLCGLSMNITMLVACRVLQGMGGAMMVPVGRMTMVRTFPKSELIRAMSFVSIPSLIGPMLGPILGGLIVHYLHWSIVFFVNIPVGLAGLILVYRFLPDYREDNTHALDIVGLILFGSGVALLSYVLEVFGQHTLGDVETVGLLALSALLLTGYGIKAAQTPFPLLQLGLFRLRTFRASVAGSFFSRLGLGGIPFLFPLLYQVGLGYSPIQSGLLVMPQAMAAMGLKVIVPKILGVLGYRNVLVGNTIILGVLIMLFATIDVGTPAWRIALQAFILGFFTSTQYTSMNTLVYADVSAQQTSAASTIASTVQQMSISFGVASASLIAAMFVPETLRSTPSAMIHGVHQAFIILGLMTMASSIVFMELRQNDGGSISGKKLV</sequence>
<name>A0A1T4S1P8_9HYPH</name>
<dbReference type="GO" id="GO:0005886">
    <property type="term" value="C:plasma membrane"/>
    <property type="evidence" value="ECO:0007669"/>
    <property type="project" value="UniProtKB-SubCell"/>
</dbReference>
<dbReference type="InterPro" id="IPR004638">
    <property type="entry name" value="EmrB-like"/>
</dbReference>
<feature type="transmembrane region" description="Helical" evidence="7">
    <location>
        <begin position="167"/>
        <end position="189"/>
    </location>
</feature>
<dbReference type="PANTHER" id="PTHR42718:SF46">
    <property type="entry name" value="BLR6921 PROTEIN"/>
    <property type="match status" value="1"/>
</dbReference>
<dbReference type="GO" id="GO:0022857">
    <property type="term" value="F:transmembrane transporter activity"/>
    <property type="evidence" value="ECO:0007669"/>
    <property type="project" value="InterPro"/>
</dbReference>
<dbReference type="AlphaFoldDB" id="A0A1T4S1P8"/>
<evidence type="ECO:0000256" key="6">
    <source>
        <dbReference type="ARBA" id="ARBA00023136"/>
    </source>
</evidence>
<feature type="transmembrane region" description="Helical" evidence="7">
    <location>
        <begin position="271"/>
        <end position="292"/>
    </location>
</feature>
<feature type="domain" description="Major facilitator superfamily (MFS) profile" evidence="8">
    <location>
        <begin position="18"/>
        <end position="466"/>
    </location>
</feature>
<feature type="transmembrane region" description="Helical" evidence="7">
    <location>
        <begin position="304"/>
        <end position="325"/>
    </location>
</feature>
<feature type="transmembrane region" description="Helical" evidence="7">
    <location>
        <begin position="361"/>
        <end position="380"/>
    </location>
</feature>
<evidence type="ECO:0000256" key="4">
    <source>
        <dbReference type="ARBA" id="ARBA00022692"/>
    </source>
</evidence>
<feature type="transmembrane region" description="Helical" evidence="7">
    <location>
        <begin position="88"/>
        <end position="114"/>
    </location>
</feature>
<proteinExistence type="predicted"/>
<dbReference type="Gene3D" id="1.20.1720.10">
    <property type="entry name" value="Multidrug resistance protein D"/>
    <property type="match status" value="1"/>
</dbReference>
<feature type="transmembrane region" description="Helical" evidence="7">
    <location>
        <begin position="20"/>
        <end position="44"/>
    </location>
</feature>
<evidence type="ECO:0000256" key="3">
    <source>
        <dbReference type="ARBA" id="ARBA00022475"/>
    </source>
</evidence>
<keyword evidence="3" id="KW-1003">Cell membrane</keyword>
<feature type="transmembrane region" description="Helical" evidence="7">
    <location>
        <begin position="401"/>
        <end position="425"/>
    </location>
</feature>
<evidence type="ECO:0000259" key="8">
    <source>
        <dbReference type="PROSITE" id="PS50850"/>
    </source>
</evidence>
<keyword evidence="4 7" id="KW-0812">Transmembrane</keyword>